<protein>
    <recommendedName>
        <fullName evidence="3">PET hydrolase/cutinase-like domain-containing protein</fullName>
    </recommendedName>
</protein>
<dbReference type="SUPFAM" id="SSF53474">
    <property type="entry name" value="alpha/beta-Hydrolases"/>
    <property type="match status" value="1"/>
</dbReference>
<evidence type="ECO:0000313" key="4">
    <source>
        <dbReference type="EMBL" id="SFJ98201.1"/>
    </source>
</evidence>
<dbReference type="OrthoDB" id="6646510at2"/>
<dbReference type="InterPro" id="IPR038081">
    <property type="entry name" value="CalX-like_sf"/>
</dbReference>
<name>A0A1I3VVP1_9PSEU</name>
<dbReference type="SUPFAM" id="SSF141072">
    <property type="entry name" value="CalX-like"/>
    <property type="match status" value="1"/>
</dbReference>
<dbReference type="InterPro" id="IPR041127">
    <property type="entry name" value="PET_hydrolase/cutinase-like"/>
</dbReference>
<feature type="domain" description="PET hydrolase/cutinase-like" evidence="3">
    <location>
        <begin position="215"/>
        <end position="352"/>
    </location>
</feature>
<dbReference type="Gene3D" id="3.40.50.1820">
    <property type="entry name" value="alpha/beta hydrolase"/>
    <property type="match status" value="1"/>
</dbReference>
<dbReference type="RefSeq" id="WP_091509816.1">
    <property type="nucleotide sequence ID" value="NZ_FORP01000011.1"/>
</dbReference>
<evidence type="ECO:0000256" key="2">
    <source>
        <dbReference type="SAM" id="SignalP"/>
    </source>
</evidence>
<dbReference type="STRING" id="115433.SAMN05421835_111195"/>
<keyword evidence="2" id="KW-0732">Signal</keyword>
<feature type="chain" id="PRO_5011767739" description="PET hydrolase/cutinase-like domain-containing protein" evidence="2">
    <location>
        <begin position="26"/>
        <end position="773"/>
    </location>
</feature>
<reference evidence="4" key="1">
    <citation type="submission" date="2016-10" db="EMBL/GenBank/DDBJ databases">
        <authorList>
            <person name="de Groot N.N."/>
        </authorList>
    </citation>
    <scope>NUCLEOTIDE SEQUENCE [LARGE SCALE GENOMIC DNA]</scope>
    <source>
        <strain evidence="4">DSM 44468</strain>
    </source>
</reference>
<evidence type="ECO:0000256" key="1">
    <source>
        <dbReference type="SAM" id="MobiDB-lite"/>
    </source>
</evidence>
<evidence type="ECO:0000259" key="3">
    <source>
        <dbReference type="Pfam" id="PF12740"/>
    </source>
</evidence>
<dbReference type="Proteomes" id="UP000199025">
    <property type="component" value="Unassembled WGS sequence"/>
</dbReference>
<dbReference type="PANTHER" id="PTHR33428:SF14">
    <property type="entry name" value="CARBOXYLESTERASE TYPE B DOMAIN-CONTAINING PROTEIN"/>
    <property type="match status" value="1"/>
</dbReference>
<accession>A0A1I3VVP1</accession>
<gene>
    <name evidence="4" type="ORF">SAMN05421835_111195</name>
</gene>
<organism evidence="4 5">
    <name type="scientific">Amycolatopsis sacchari</name>
    <dbReference type="NCBI Taxonomy" id="115433"/>
    <lineage>
        <taxon>Bacteria</taxon>
        <taxon>Bacillati</taxon>
        <taxon>Actinomycetota</taxon>
        <taxon>Actinomycetes</taxon>
        <taxon>Pseudonocardiales</taxon>
        <taxon>Pseudonocardiaceae</taxon>
        <taxon>Amycolatopsis</taxon>
    </lineage>
</organism>
<dbReference type="Gene3D" id="2.60.40.2030">
    <property type="match status" value="1"/>
</dbReference>
<feature type="region of interest" description="Disordered" evidence="1">
    <location>
        <begin position="101"/>
        <end position="128"/>
    </location>
</feature>
<dbReference type="InterPro" id="IPR029058">
    <property type="entry name" value="AB_hydrolase_fold"/>
</dbReference>
<keyword evidence="5" id="KW-1185">Reference proteome</keyword>
<evidence type="ECO:0000313" key="5">
    <source>
        <dbReference type="Proteomes" id="UP000199025"/>
    </source>
</evidence>
<dbReference type="EMBL" id="FORP01000011">
    <property type="protein sequence ID" value="SFJ98201.1"/>
    <property type="molecule type" value="Genomic_DNA"/>
</dbReference>
<dbReference type="PANTHER" id="PTHR33428">
    <property type="entry name" value="CHLOROPHYLLASE-2, CHLOROPLASTIC"/>
    <property type="match status" value="1"/>
</dbReference>
<sequence length="773" mass="80396">MRRTLLPGLLLPVLLAGAGLAPAQAAQPWSVTPVAGGYQVTLRLPDQLEARDALPELAVDGNSVGVARQSPDGRTLTVVTEDPAAAHPSSVQLAWNGQVAGTERSGPAHGTKPRPGNPVPADPSAPGRYAVSRADYDFGDSALTLPGLGNRVVEERAAVWVPSAPGPRPVVLFLHGRHSACYNAATRATDNTHWPCVEGFQPIPSYRGYDQSAQVLASHGYVVVSISADGVNAQDNPYSEDAGTTARGQLVLDHLDLLAQADSGRAKGMSPLLRGKLDLSDVGLMGHSRGGEGVVKAALLNAARPHPYGVRAVLPLAPIDFGRETLPDVPMAVVLPYCDGDVSNQQGQHFYDDSRYAHPGDGVFRASVMVMGADHNFFNTEWTPGVAVAPANDDWGNQDDPTCGMNAPATTRLSAAEQYQVGVDYIAGFFRLVMGHETAFSPLFDGGTAKVGAATVLQETQSPRRLDVAPLQGPAANVSASFGQYCASMAGRSPQSGLPSCTASTATARFPSFTPANYGPNVTATPLLHLSWTTPSSMSIAVPRSTMAGYDALTVRAALDDANAPADLTLTVVDGAGRSQSATLSSLGDALTPLPGSGTLLPKTWLRTVRWPLAQLKHVNTRDLRKIVISTASPSGGVFLSDVAFQNFAPGQGGPSRLPQVTISDSTVDEGAGSATMTVSLSERSREPVTVSVQALAGTGTQVVNSARQVVVPPGRLSVPVTIPVVGNTVAEANAATAYKVFVVSPVNAVVGQDFAHLTVRDDDQAATAALPG</sequence>
<proteinExistence type="predicted"/>
<feature type="signal peptide" evidence="2">
    <location>
        <begin position="1"/>
        <end position="25"/>
    </location>
</feature>
<dbReference type="AlphaFoldDB" id="A0A1I3VVP1"/>
<dbReference type="Pfam" id="PF12740">
    <property type="entry name" value="PETase"/>
    <property type="match status" value="1"/>
</dbReference>